<dbReference type="Gene3D" id="1.20.120.530">
    <property type="entry name" value="GntR ligand-binding domain-like"/>
    <property type="match status" value="1"/>
</dbReference>
<dbReference type="SUPFAM" id="SSF46785">
    <property type="entry name" value="Winged helix' DNA-binding domain"/>
    <property type="match status" value="1"/>
</dbReference>
<dbReference type="PANTHER" id="PTHR43537:SF5">
    <property type="entry name" value="UXU OPERON TRANSCRIPTIONAL REGULATOR"/>
    <property type="match status" value="1"/>
</dbReference>
<dbReference type="GO" id="GO:0003677">
    <property type="term" value="F:DNA binding"/>
    <property type="evidence" value="ECO:0007669"/>
    <property type="project" value="UniProtKB-KW"/>
</dbReference>
<protein>
    <recommendedName>
        <fullName evidence="4">HTH gntR-type domain-containing protein</fullName>
    </recommendedName>
</protein>
<dbReference type="PANTHER" id="PTHR43537">
    <property type="entry name" value="TRANSCRIPTIONAL REGULATOR, GNTR FAMILY"/>
    <property type="match status" value="1"/>
</dbReference>
<dbReference type="GO" id="GO:0003700">
    <property type="term" value="F:DNA-binding transcription factor activity"/>
    <property type="evidence" value="ECO:0007669"/>
    <property type="project" value="InterPro"/>
</dbReference>
<sequence length="264" mass="29817">MERPRQVPTKSSFLLAETILRDIVRDRLKPGDPLPAERIMVEKYGMGRTTVREALRLLEYQGAIQIKQGLNGGPIVQTPNSSHFASTILFLMQMQRTPFRSIVEVRSAIEPMICQLAAERISREALDELQRTIVEMHRIVDEHEATPEFNELNTRFHNVIAWSSGNPLFQYLADSLLDIMDGAVVGVSYSERSERGVIVAHESILAALRERDGTAASEAMQQHLDDWEAYARRRYPDALDQVIPWTWGGGYRAVIPPAHTALGK</sequence>
<evidence type="ECO:0000313" key="5">
    <source>
        <dbReference type="EMBL" id="AKS33699.1"/>
    </source>
</evidence>
<evidence type="ECO:0000313" key="6">
    <source>
        <dbReference type="Proteomes" id="UP000062255"/>
    </source>
</evidence>
<dbReference type="KEGG" id="mgo:AFA91_19395"/>
<dbReference type="PROSITE" id="PS50949">
    <property type="entry name" value="HTH_GNTR"/>
    <property type="match status" value="1"/>
</dbReference>
<dbReference type="InterPro" id="IPR011711">
    <property type="entry name" value="GntR_C"/>
</dbReference>
<dbReference type="SUPFAM" id="SSF48008">
    <property type="entry name" value="GntR ligand-binding domain-like"/>
    <property type="match status" value="1"/>
</dbReference>
<dbReference type="SMART" id="SM00345">
    <property type="entry name" value="HTH_GNTR"/>
    <property type="match status" value="1"/>
</dbReference>
<evidence type="ECO:0000256" key="2">
    <source>
        <dbReference type="ARBA" id="ARBA00023125"/>
    </source>
</evidence>
<dbReference type="InterPro" id="IPR000524">
    <property type="entry name" value="Tscrpt_reg_HTH_GntR"/>
</dbReference>
<evidence type="ECO:0000256" key="3">
    <source>
        <dbReference type="ARBA" id="ARBA00023163"/>
    </source>
</evidence>
<proteinExistence type="predicted"/>
<evidence type="ECO:0000259" key="4">
    <source>
        <dbReference type="PROSITE" id="PS50949"/>
    </source>
</evidence>
<dbReference type="EMBL" id="CP012150">
    <property type="protein sequence ID" value="AKS33699.1"/>
    <property type="molecule type" value="Genomic_DNA"/>
</dbReference>
<dbReference type="Gene3D" id="1.10.10.10">
    <property type="entry name" value="Winged helix-like DNA-binding domain superfamily/Winged helix DNA-binding domain"/>
    <property type="match status" value="1"/>
</dbReference>
<evidence type="ECO:0000256" key="1">
    <source>
        <dbReference type="ARBA" id="ARBA00023015"/>
    </source>
</evidence>
<dbReference type="InterPro" id="IPR036390">
    <property type="entry name" value="WH_DNA-bd_sf"/>
</dbReference>
<accession>A0A0K0X8E1</accession>
<dbReference type="PRINTS" id="PR00035">
    <property type="entry name" value="HTHGNTR"/>
</dbReference>
<dbReference type="PATRIC" id="fig|134601.6.peg.4013"/>
<reference evidence="5 6" key="1">
    <citation type="submission" date="2015-07" db="EMBL/GenBank/DDBJ databases">
        <title>Complete genome sequence of Mycobacterium goodii X7B, a facultative thermophilic biodesulfurizing bacterium.</title>
        <authorList>
            <person name="Yu B."/>
            <person name="Li F."/>
            <person name="Xu P."/>
        </authorList>
    </citation>
    <scope>NUCLEOTIDE SEQUENCE [LARGE SCALE GENOMIC DNA]</scope>
    <source>
        <strain evidence="5 6">X7B</strain>
    </source>
</reference>
<feature type="domain" description="HTH gntR-type" evidence="4">
    <location>
        <begin position="9"/>
        <end position="79"/>
    </location>
</feature>
<dbReference type="Pfam" id="PF00392">
    <property type="entry name" value="GntR"/>
    <property type="match status" value="1"/>
</dbReference>
<gene>
    <name evidence="5" type="ORF">AFA91_19395</name>
</gene>
<name>A0A0K0X8E1_MYCGD</name>
<dbReference type="SMART" id="SM00895">
    <property type="entry name" value="FCD"/>
    <property type="match status" value="1"/>
</dbReference>
<dbReference type="STRING" id="134601.AFA91_19395"/>
<dbReference type="AlphaFoldDB" id="A0A0K0X8E1"/>
<keyword evidence="2" id="KW-0238">DNA-binding</keyword>
<dbReference type="InterPro" id="IPR008920">
    <property type="entry name" value="TF_FadR/GntR_C"/>
</dbReference>
<dbReference type="InterPro" id="IPR036388">
    <property type="entry name" value="WH-like_DNA-bd_sf"/>
</dbReference>
<keyword evidence="1" id="KW-0805">Transcription regulation</keyword>
<dbReference type="Pfam" id="PF07729">
    <property type="entry name" value="FCD"/>
    <property type="match status" value="1"/>
</dbReference>
<organism evidence="5 6">
    <name type="scientific">Mycolicibacterium goodii</name>
    <name type="common">Mycobacterium goodii</name>
    <dbReference type="NCBI Taxonomy" id="134601"/>
    <lineage>
        <taxon>Bacteria</taxon>
        <taxon>Bacillati</taxon>
        <taxon>Actinomycetota</taxon>
        <taxon>Actinomycetes</taxon>
        <taxon>Mycobacteriales</taxon>
        <taxon>Mycobacteriaceae</taxon>
        <taxon>Mycolicibacterium</taxon>
    </lineage>
</organism>
<keyword evidence="3" id="KW-0804">Transcription</keyword>
<dbReference type="Proteomes" id="UP000062255">
    <property type="component" value="Chromosome"/>
</dbReference>
<dbReference type="OrthoDB" id="7989071at2"/>
<dbReference type="CDD" id="cd07377">
    <property type="entry name" value="WHTH_GntR"/>
    <property type="match status" value="1"/>
</dbReference>